<dbReference type="GO" id="GO:0003824">
    <property type="term" value="F:catalytic activity"/>
    <property type="evidence" value="ECO:0007669"/>
    <property type="project" value="InterPro"/>
</dbReference>
<comment type="similarity">
    <text evidence="1 2">Belongs to the enoyl-CoA hydratase/isomerase family.</text>
</comment>
<dbReference type="PANTHER" id="PTHR11941">
    <property type="entry name" value="ENOYL-COA HYDRATASE-RELATED"/>
    <property type="match status" value="1"/>
</dbReference>
<dbReference type="EMBL" id="CP028519">
    <property type="protein sequence ID" value="AVY95863.1"/>
    <property type="molecule type" value="Genomic_DNA"/>
</dbReference>
<evidence type="ECO:0000313" key="4">
    <source>
        <dbReference type="Proteomes" id="UP000244173"/>
    </source>
</evidence>
<gene>
    <name evidence="3" type="ORF">DAI18_18815</name>
</gene>
<dbReference type="InterPro" id="IPR001753">
    <property type="entry name" value="Enoyl-CoA_hydra/iso"/>
</dbReference>
<dbReference type="STRING" id="1122240.GCA_000620105_03326"/>
<dbReference type="SUPFAM" id="SSF52096">
    <property type="entry name" value="ClpP/crotonase"/>
    <property type="match status" value="1"/>
</dbReference>
<name>A0A2S0PEW3_9NEIS</name>
<dbReference type="Pfam" id="PF00378">
    <property type="entry name" value="ECH_1"/>
    <property type="match status" value="1"/>
</dbReference>
<accession>A0A2S0PEW3</accession>
<dbReference type="CDD" id="cd06558">
    <property type="entry name" value="crotonase-like"/>
    <property type="match status" value="1"/>
</dbReference>
<dbReference type="GO" id="GO:0006635">
    <property type="term" value="P:fatty acid beta-oxidation"/>
    <property type="evidence" value="ECO:0007669"/>
    <property type="project" value="TreeGrafter"/>
</dbReference>
<organism evidence="3 4">
    <name type="scientific">Microvirgula aerodenitrificans</name>
    <dbReference type="NCBI Taxonomy" id="57480"/>
    <lineage>
        <taxon>Bacteria</taxon>
        <taxon>Pseudomonadati</taxon>
        <taxon>Pseudomonadota</taxon>
        <taxon>Betaproteobacteria</taxon>
        <taxon>Neisseriales</taxon>
        <taxon>Aquaspirillaceae</taxon>
        <taxon>Microvirgula</taxon>
    </lineage>
</organism>
<reference evidence="3 4" key="1">
    <citation type="submission" date="2018-04" db="EMBL/GenBank/DDBJ databases">
        <title>Denitrifier Microvirgula.</title>
        <authorList>
            <person name="Anderson E."/>
            <person name="Jang J."/>
            <person name="Ishii S."/>
        </authorList>
    </citation>
    <scope>NUCLEOTIDE SEQUENCE [LARGE SCALE GENOMIC DNA]</scope>
    <source>
        <strain evidence="3 4">BE2.4</strain>
    </source>
</reference>
<proteinExistence type="inferred from homology"/>
<dbReference type="Gene3D" id="3.90.226.10">
    <property type="entry name" value="2-enoyl-CoA Hydratase, Chain A, domain 1"/>
    <property type="match status" value="1"/>
</dbReference>
<evidence type="ECO:0000313" key="3">
    <source>
        <dbReference type="EMBL" id="AVY95863.1"/>
    </source>
</evidence>
<protein>
    <recommendedName>
        <fullName evidence="5">Enoyl-CoA hydratase</fullName>
    </recommendedName>
</protein>
<sequence length="178" mass="18615">MLQALNDAALALVQFNGLTLAALNGYALGGGLSLAMACDVRIAERQIELGLPEGRLGLPPCGGSSCRLPQLVGDGWARRMALTGEALRAERALRIGLVDECVDAGFAKIVAISVADQASHTGPAAARAAKTLLQAERLPALRAAMEAELAAARARIDSAEQQEGAQAFFERRAPGWQQ</sequence>
<evidence type="ECO:0000256" key="2">
    <source>
        <dbReference type="RuleBase" id="RU003707"/>
    </source>
</evidence>
<dbReference type="InterPro" id="IPR018376">
    <property type="entry name" value="Enoyl-CoA_hyd/isom_CS"/>
</dbReference>
<dbReference type="AlphaFoldDB" id="A0A2S0PEW3"/>
<dbReference type="InterPro" id="IPR029045">
    <property type="entry name" value="ClpP/crotonase-like_dom_sf"/>
</dbReference>
<dbReference type="Proteomes" id="UP000244173">
    <property type="component" value="Chromosome"/>
</dbReference>
<dbReference type="KEGG" id="maer:DAI18_18815"/>
<evidence type="ECO:0000256" key="1">
    <source>
        <dbReference type="ARBA" id="ARBA00005254"/>
    </source>
</evidence>
<evidence type="ECO:0008006" key="5">
    <source>
        <dbReference type="Google" id="ProtNLM"/>
    </source>
</evidence>
<dbReference type="PROSITE" id="PS00166">
    <property type="entry name" value="ENOYL_COA_HYDRATASE"/>
    <property type="match status" value="1"/>
</dbReference>
<keyword evidence="4" id="KW-1185">Reference proteome</keyword>
<dbReference type="PANTHER" id="PTHR11941:SF141">
    <property type="entry name" value="ENOYL-COA HYDRATASE_ISOMERASE-RELATED"/>
    <property type="match status" value="1"/>
</dbReference>